<name>A0AAV7KIA6_9METZ</name>
<dbReference type="GO" id="GO:0000149">
    <property type="term" value="F:SNARE binding"/>
    <property type="evidence" value="ECO:0007669"/>
    <property type="project" value="TreeGrafter"/>
</dbReference>
<feature type="coiled-coil region" evidence="2">
    <location>
        <begin position="112"/>
        <end position="146"/>
    </location>
</feature>
<dbReference type="GO" id="GO:0006886">
    <property type="term" value="P:intracellular protein transport"/>
    <property type="evidence" value="ECO:0007669"/>
    <property type="project" value="TreeGrafter"/>
</dbReference>
<dbReference type="Pfam" id="PF14523">
    <property type="entry name" value="Syntaxin_2"/>
    <property type="match status" value="1"/>
</dbReference>
<keyword evidence="6" id="KW-1185">Reference proteome</keyword>
<reference evidence="5 6" key="1">
    <citation type="journal article" date="2023" name="BMC Biol.">
        <title>The compact genome of the sponge Oopsacas minuta (Hexactinellida) is lacking key metazoan core genes.</title>
        <authorList>
            <person name="Santini S."/>
            <person name="Schenkelaars Q."/>
            <person name="Jourda C."/>
            <person name="Duchesne M."/>
            <person name="Belahbib H."/>
            <person name="Rocher C."/>
            <person name="Selva M."/>
            <person name="Riesgo A."/>
            <person name="Vervoort M."/>
            <person name="Leys S.P."/>
            <person name="Kodjabachian L."/>
            <person name="Le Bivic A."/>
            <person name="Borchiellini C."/>
            <person name="Claverie J.M."/>
            <person name="Renard E."/>
        </authorList>
    </citation>
    <scope>NUCLEOTIDE SEQUENCE [LARGE SCALE GENOMIC DNA]</scope>
    <source>
        <strain evidence="5">SPO-2</strain>
    </source>
</reference>
<dbReference type="Gene3D" id="1.20.5.110">
    <property type="match status" value="1"/>
</dbReference>
<dbReference type="PROSITE" id="PS50192">
    <property type="entry name" value="T_SNARE"/>
    <property type="match status" value="1"/>
</dbReference>
<dbReference type="EMBL" id="JAKMXF010000033">
    <property type="protein sequence ID" value="KAI6660445.1"/>
    <property type="molecule type" value="Genomic_DNA"/>
</dbReference>
<evidence type="ECO:0000313" key="5">
    <source>
        <dbReference type="EMBL" id="KAI6660445.1"/>
    </source>
</evidence>
<dbReference type="SMART" id="SM00397">
    <property type="entry name" value="t_SNARE"/>
    <property type="match status" value="1"/>
</dbReference>
<evidence type="ECO:0000313" key="6">
    <source>
        <dbReference type="Proteomes" id="UP001165289"/>
    </source>
</evidence>
<keyword evidence="3" id="KW-0472">Membrane</keyword>
<dbReference type="Proteomes" id="UP001165289">
    <property type="component" value="Unassembled WGS sequence"/>
</dbReference>
<dbReference type="GO" id="GO:0031201">
    <property type="term" value="C:SNARE complex"/>
    <property type="evidence" value="ECO:0007669"/>
    <property type="project" value="TreeGrafter"/>
</dbReference>
<evidence type="ECO:0000256" key="2">
    <source>
        <dbReference type="SAM" id="Coils"/>
    </source>
</evidence>
<keyword evidence="3" id="KW-0812">Transmembrane</keyword>
<dbReference type="GO" id="GO:0006906">
    <property type="term" value="P:vesicle fusion"/>
    <property type="evidence" value="ECO:0007669"/>
    <property type="project" value="TreeGrafter"/>
</dbReference>
<evidence type="ECO:0000259" key="4">
    <source>
        <dbReference type="PROSITE" id="PS50192"/>
    </source>
</evidence>
<dbReference type="InterPro" id="IPR010989">
    <property type="entry name" value="SNARE"/>
</dbReference>
<dbReference type="SUPFAM" id="SSF47661">
    <property type="entry name" value="t-snare proteins"/>
    <property type="match status" value="1"/>
</dbReference>
<keyword evidence="2" id="KW-0175">Coiled coil</keyword>
<feature type="transmembrane region" description="Helical" evidence="3">
    <location>
        <begin position="245"/>
        <end position="271"/>
    </location>
</feature>
<gene>
    <name evidence="5" type="ORF">LOD99_14031</name>
</gene>
<accession>A0AAV7KIA6</accession>
<dbReference type="GO" id="GO:0005484">
    <property type="term" value="F:SNAP receptor activity"/>
    <property type="evidence" value="ECO:0007669"/>
    <property type="project" value="TreeGrafter"/>
</dbReference>
<evidence type="ECO:0000256" key="3">
    <source>
        <dbReference type="SAM" id="Phobius"/>
    </source>
</evidence>
<comment type="similarity">
    <text evidence="1">Belongs to the syntaxin family.</text>
</comment>
<evidence type="ECO:0000256" key="1">
    <source>
        <dbReference type="ARBA" id="ARBA00009063"/>
    </source>
</evidence>
<dbReference type="AlphaFoldDB" id="A0AAV7KIA6"/>
<dbReference type="GO" id="GO:0012505">
    <property type="term" value="C:endomembrane system"/>
    <property type="evidence" value="ECO:0007669"/>
    <property type="project" value="TreeGrafter"/>
</dbReference>
<sequence>MTVRKYKYGAFDENQGPLLNSEEDSLNFQHLEEITRATMVAVKVDCQIMRKMSKHVSARKDSANIIESIKDRETKITENLKIILTHITTMTSMTRGDSNTRKMERATVVQLRNEFNNLLGEFEKTAKDLKKKLERSVLEQEEERNSNPFDEGTNPFDEDVAVEQQTKLLHNAQAVQERHEAILCLERDITEMRAVMIDIANLIADHGVVIDAVEDHVTVATEHTRLAERELRQATIYKAKSRKKLIWIICIICSTIAVILTAIIIFIIILIKILN</sequence>
<protein>
    <submittedName>
        <fullName evidence="5">Syntaxin</fullName>
    </submittedName>
</protein>
<dbReference type="InterPro" id="IPR006011">
    <property type="entry name" value="Syntaxin_N"/>
</dbReference>
<feature type="domain" description="T-SNARE coiled-coil homology" evidence="4">
    <location>
        <begin position="172"/>
        <end position="234"/>
    </location>
</feature>
<dbReference type="GO" id="GO:0048278">
    <property type="term" value="P:vesicle docking"/>
    <property type="evidence" value="ECO:0007669"/>
    <property type="project" value="TreeGrafter"/>
</dbReference>
<dbReference type="PANTHER" id="PTHR19957">
    <property type="entry name" value="SYNTAXIN"/>
    <property type="match status" value="1"/>
</dbReference>
<proteinExistence type="inferred from homology"/>
<keyword evidence="3" id="KW-1133">Transmembrane helix</keyword>
<comment type="caution">
    <text evidence="5">The sequence shown here is derived from an EMBL/GenBank/DDBJ whole genome shotgun (WGS) entry which is preliminary data.</text>
</comment>
<dbReference type="InterPro" id="IPR000727">
    <property type="entry name" value="T_SNARE_dom"/>
</dbReference>
<dbReference type="InterPro" id="IPR045242">
    <property type="entry name" value="Syntaxin"/>
</dbReference>
<organism evidence="5 6">
    <name type="scientific">Oopsacas minuta</name>
    <dbReference type="NCBI Taxonomy" id="111878"/>
    <lineage>
        <taxon>Eukaryota</taxon>
        <taxon>Metazoa</taxon>
        <taxon>Porifera</taxon>
        <taxon>Hexactinellida</taxon>
        <taxon>Hexasterophora</taxon>
        <taxon>Lyssacinosida</taxon>
        <taxon>Leucopsacidae</taxon>
        <taxon>Oopsacas</taxon>
    </lineage>
</organism>